<organism evidence="1 2">
    <name type="scientific">Bifidobacterium oedipodis</name>
    <dbReference type="NCBI Taxonomy" id="2675322"/>
    <lineage>
        <taxon>Bacteria</taxon>
        <taxon>Bacillati</taxon>
        <taxon>Actinomycetota</taxon>
        <taxon>Actinomycetes</taxon>
        <taxon>Bifidobacteriales</taxon>
        <taxon>Bifidobacteriaceae</taxon>
        <taxon>Bifidobacterium</taxon>
    </lineage>
</organism>
<dbReference type="AlphaFoldDB" id="A0A7Y0EP74"/>
<reference evidence="1 2" key="1">
    <citation type="submission" date="2020-02" db="EMBL/GenBank/DDBJ databases">
        <title>Characterization of phylogenetic diversity of novel bifidobacterial species isolated in Czech ZOOs.</title>
        <authorList>
            <person name="Lugli G.A."/>
            <person name="Vera N.B."/>
            <person name="Ventura M."/>
        </authorList>
    </citation>
    <scope>NUCLEOTIDE SEQUENCE [LARGE SCALE GENOMIC DNA]</scope>
    <source>
        <strain evidence="1 2">DSM 109957</strain>
    </source>
</reference>
<comment type="caution">
    <text evidence="1">The sequence shown here is derived from an EMBL/GenBank/DDBJ whole genome shotgun (WGS) entry which is preliminary data.</text>
</comment>
<evidence type="ECO:0000313" key="2">
    <source>
        <dbReference type="Proteomes" id="UP000532194"/>
    </source>
</evidence>
<sequence length="253" mass="28033">MVAKTGFWVNQDNTRVLWARDNGSDKRSELWELFEDFESYTWRDVRGDLLNELRDYGFAGYLAVLKSQGWSCVQQPDGFSKQLCELPKLPFPRAMLNGQADDGESGWVLVPGETVDASADTVAYTVPARWVVAKGDCLDDCSDLGDVSSELSGVPVEPEPVTAEIPEVPPTVNNKAAVRCTVPAMIPAKQLPELQGFKRPKHFRDAKGRKLVYVAHDDTKCVVAWRETYQGGDSELEARVADYVKSIGFELGA</sequence>
<dbReference type="Proteomes" id="UP000532194">
    <property type="component" value="Unassembled WGS sequence"/>
</dbReference>
<dbReference type="EMBL" id="JAAIII010000003">
    <property type="protein sequence ID" value="NMM93890.1"/>
    <property type="molecule type" value="Genomic_DNA"/>
</dbReference>
<proteinExistence type="predicted"/>
<dbReference type="RefSeq" id="WP_169171941.1">
    <property type="nucleotide sequence ID" value="NZ_JAAIII010000003.1"/>
</dbReference>
<accession>A0A7Y0EP74</accession>
<protein>
    <submittedName>
        <fullName evidence="1">Uncharacterized protein</fullName>
    </submittedName>
</protein>
<keyword evidence="2" id="KW-1185">Reference proteome</keyword>
<gene>
    <name evidence="1" type="ORF">G1C95_1077</name>
</gene>
<evidence type="ECO:0000313" key="1">
    <source>
        <dbReference type="EMBL" id="NMM93890.1"/>
    </source>
</evidence>
<name>A0A7Y0EP74_9BIFI</name>